<proteinExistence type="predicted"/>
<comment type="caution">
    <text evidence="1">The sequence shown here is derived from an EMBL/GenBank/DDBJ whole genome shotgun (WGS) entry which is preliminary data.</text>
</comment>
<reference evidence="1" key="1">
    <citation type="submission" date="2023-12" db="EMBL/GenBank/DDBJ databases">
        <title>Genome assembly of Anisodus tanguticus.</title>
        <authorList>
            <person name="Wang Y.-J."/>
        </authorList>
    </citation>
    <scope>NUCLEOTIDE SEQUENCE</scope>
    <source>
        <strain evidence="1">KB-2021</strain>
        <tissue evidence="1">Leaf</tissue>
    </source>
</reference>
<name>A0AAE1S7R9_9SOLA</name>
<sequence length="117" mass="12866">MEKVIAKIGLVLARAPKSAHTDWIEEAGLIEPGSAKDDGKGRLDHPGLNPVSERIVELQYDIRQKLGALMPNKSAQKVLEASEALHGESNNIAFPEHLLKDLQQNGVGVKPIKMRWI</sequence>
<dbReference type="Proteomes" id="UP001291623">
    <property type="component" value="Unassembled WGS sequence"/>
</dbReference>
<dbReference type="AlphaFoldDB" id="A0AAE1S7R9"/>
<gene>
    <name evidence="1" type="ORF">RND71_015922</name>
</gene>
<protein>
    <submittedName>
        <fullName evidence="1">Uncharacterized protein</fullName>
    </submittedName>
</protein>
<evidence type="ECO:0000313" key="1">
    <source>
        <dbReference type="EMBL" id="KAK4364564.1"/>
    </source>
</evidence>
<dbReference type="EMBL" id="JAVYJV010000008">
    <property type="protein sequence ID" value="KAK4364564.1"/>
    <property type="molecule type" value="Genomic_DNA"/>
</dbReference>
<evidence type="ECO:0000313" key="2">
    <source>
        <dbReference type="Proteomes" id="UP001291623"/>
    </source>
</evidence>
<accession>A0AAE1S7R9</accession>
<keyword evidence="2" id="KW-1185">Reference proteome</keyword>
<organism evidence="1 2">
    <name type="scientific">Anisodus tanguticus</name>
    <dbReference type="NCBI Taxonomy" id="243964"/>
    <lineage>
        <taxon>Eukaryota</taxon>
        <taxon>Viridiplantae</taxon>
        <taxon>Streptophyta</taxon>
        <taxon>Embryophyta</taxon>
        <taxon>Tracheophyta</taxon>
        <taxon>Spermatophyta</taxon>
        <taxon>Magnoliopsida</taxon>
        <taxon>eudicotyledons</taxon>
        <taxon>Gunneridae</taxon>
        <taxon>Pentapetalae</taxon>
        <taxon>asterids</taxon>
        <taxon>lamiids</taxon>
        <taxon>Solanales</taxon>
        <taxon>Solanaceae</taxon>
        <taxon>Solanoideae</taxon>
        <taxon>Hyoscyameae</taxon>
        <taxon>Anisodus</taxon>
    </lineage>
</organism>